<evidence type="ECO:0000313" key="3">
    <source>
        <dbReference type="Proteomes" id="UP000009231"/>
    </source>
</evidence>
<dbReference type="InterPro" id="IPR029044">
    <property type="entry name" value="Nucleotide-diphossugar_trans"/>
</dbReference>
<dbReference type="InterPro" id="IPR001173">
    <property type="entry name" value="Glyco_trans_2-like"/>
</dbReference>
<dbReference type="GeneID" id="10667656"/>
<dbReference type="RefSeq" id="WP_013824726.1">
    <property type="nucleotide sequence ID" value="NC_015574.1"/>
</dbReference>
<dbReference type="STRING" id="868131.MSWAN_0178"/>
<organism evidence="2 3">
    <name type="scientific">Methanobacterium paludis (strain DSM 25820 / JCM 18151 / SWAN1)</name>
    <dbReference type="NCBI Taxonomy" id="868131"/>
    <lineage>
        <taxon>Archaea</taxon>
        <taxon>Methanobacteriati</taxon>
        <taxon>Methanobacteriota</taxon>
        <taxon>Methanomada group</taxon>
        <taxon>Methanobacteria</taxon>
        <taxon>Methanobacteriales</taxon>
        <taxon>Methanobacteriaceae</taxon>
        <taxon>Methanobacterium</taxon>
    </lineage>
</organism>
<protein>
    <submittedName>
        <fullName evidence="2">Glycosyl transferase family 2</fullName>
    </submittedName>
</protein>
<gene>
    <name evidence="2" type="ordered locus">MSWAN_0178</name>
</gene>
<dbReference type="SUPFAM" id="SSF53448">
    <property type="entry name" value="Nucleotide-diphospho-sugar transferases"/>
    <property type="match status" value="1"/>
</dbReference>
<dbReference type="EMBL" id="CP002772">
    <property type="protein sequence ID" value="AEG17224.1"/>
    <property type="molecule type" value="Genomic_DNA"/>
</dbReference>
<dbReference type="PANTHER" id="PTHR10859:SF91">
    <property type="entry name" value="DOLICHYL-PHOSPHATE BETA-GLUCOSYLTRANSFERASE"/>
    <property type="match status" value="1"/>
</dbReference>
<evidence type="ECO:0000259" key="1">
    <source>
        <dbReference type="Pfam" id="PF00535"/>
    </source>
</evidence>
<feature type="domain" description="Glycosyltransferase 2-like" evidence="1">
    <location>
        <begin position="6"/>
        <end position="157"/>
    </location>
</feature>
<dbReference type="Pfam" id="PF00535">
    <property type="entry name" value="Glycos_transf_2"/>
    <property type="match status" value="1"/>
</dbReference>
<keyword evidence="3" id="KW-1185">Reference proteome</keyword>
<dbReference type="CDD" id="cd04179">
    <property type="entry name" value="DPM_DPG-synthase_like"/>
    <property type="match status" value="1"/>
</dbReference>
<dbReference type="HOGENOM" id="CLU_033536_7_4_2"/>
<reference evidence="2 3" key="1">
    <citation type="journal article" date="2014" name="Int. J. Syst. Evol. Microbiol.">
        <title>Methanobacterium paludis sp. nov. and a novel strain of Methanobacterium lacus isolated from northern peatlands.</title>
        <authorList>
            <person name="Cadillo-Quiroz H."/>
            <person name="Brauer S.L."/>
            <person name="Goodson N."/>
            <person name="Yavitt J.B."/>
            <person name="Zinder S.H."/>
        </authorList>
    </citation>
    <scope>NUCLEOTIDE SEQUENCE [LARGE SCALE GENOMIC DNA]</scope>
    <source>
        <strain evidence="3">DSM 25820 / JCM 18151 / SWAN1</strain>
    </source>
</reference>
<dbReference type="AlphaFoldDB" id="F6D1J6"/>
<keyword evidence="2" id="KW-0808">Transferase</keyword>
<sequence length="227" mass="25329">MKLITIIPAYNEEVAIKNVVETALAYSDVLVVDDGSTDRTSQLAKEAGAEVFKHPQNEGKGAAIKTGLKTGLEHGYNTFVVLDGDGQHDPNDIPSLTSAINGAEVVIGSRFKKNLPENIPIQRKLSNAITTKFMRYVTGYTLTDSQCGFRAISNDAAKLFLDIKYDDYVYESEMFYVASKNNITIEEASISCKYGDEKSYVTWRSVLNYIFFILMILLRKLKESIKL</sequence>
<dbReference type="PANTHER" id="PTHR10859">
    <property type="entry name" value="GLYCOSYL TRANSFERASE"/>
    <property type="match status" value="1"/>
</dbReference>
<dbReference type="Gene3D" id="3.90.550.10">
    <property type="entry name" value="Spore Coat Polysaccharide Biosynthesis Protein SpsA, Chain A"/>
    <property type="match status" value="1"/>
</dbReference>
<accession>F6D1J6</accession>
<dbReference type="KEGG" id="mew:MSWAN_0178"/>
<dbReference type="eggNOG" id="arCOG00896">
    <property type="taxonomic scope" value="Archaea"/>
</dbReference>
<name>F6D1J6_METPW</name>
<dbReference type="OrthoDB" id="11098at2157"/>
<dbReference type="Proteomes" id="UP000009231">
    <property type="component" value="Chromosome"/>
</dbReference>
<evidence type="ECO:0000313" key="2">
    <source>
        <dbReference type="EMBL" id="AEG17224.1"/>
    </source>
</evidence>
<dbReference type="GO" id="GO:0016740">
    <property type="term" value="F:transferase activity"/>
    <property type="evidence" value="ECO:0007669"/>
    <property type="project" value="UniProtKB-KW"/>
</dbReference>
<dbReference type="GO" id="GO:0006487">
    <property type="term" value="P:protein N-linked glycosylation"/>
    <property type="evidence" value="ECO:0007669"/>
    <property type="project" value="TreeGrafter"/>
</dbReference>
<proteinExistence type="predicted"/>